<feature type="compositionally biased region" description="Acidic residues" evidence="1">
    <location>
        <begin position="967"/>
        <end position="983"/>
    </location>
</feature>
<dbReference type="Proteomes" id="UP001642464">
    <property type="component" value="Unassembled WGS sequence"/>
</dbReference>
<feature type="region of interest" description="Disordered" evidence="1">
    <location>
        <begin position="1028"/>
        <end position="1055"/>
    </location>
</feature>
<evidence type="ECO:0000313" key="3">
    <source>
        <dbReference type="EMBL" id="CAK9083982.1"/>
    </source>
</evidence>
<keyword evidence="4" id="KW-1185">Reference proteome</keyword>
<dbReference type="EMBL" id="CAXAMM010038573">
    <property type="protein sequence ID" value="CAK9079142.1"/>
    <property type="molecule type" value="Genomic_DNA"/>
</dbReference>
<protein>
    <submittedName>
        <fullName evidence="2">Uncharacterized protein</fullName>
    </submittedName>
</protein>
<accession>A0ABP0PUY3</accession>
<evidence type="ECO:0000256" key="1">
    <source>
        <dbReference type="SAM" id="MobiDB-lite"/>
    </source>
</evidence>
<evidence type="ECO:0000313" key="4">
    <source>
        <dbReference type="Proteomes" id="UP001642464"/>
    </source>
</evidence>
<dbReference type="EMBL" id="CAXAMM010039128">
    <property type="protein sequence ID" value="CAK9083982.1"/>
    <property type="molecule type" value="Genomic_DNA"/>
</dbReference>
<name>A0ABP0PUY3_9DINO</name>
<gene>
    <name evidence="2" type="ORF">SCF082_LOCUS37777</name>
    <name evidence="3" type="ORF">SCF082_LOCUS39854</name>
</gene>
<feature type="compositionally biased region" description="Basic and acidic residues" evidence="1">
    <location>
        <begin position="991"/>
        <end position="1003"/>
    </location>
</feature>
<feature type="region of interest" description="Disordered" evidence="1">
    <location>
        <begin position="1075"/>
        <end position="1102"/>
    </location>
</feature>
<reference evidence="2 4" key="1">
    <citation type="submission" date="2024-02" db="EMBL/GenBank/DDBJ databases">
        <authorList>
            <person name="Chen Y."/>
            <person name="Shah S."/>
            <person name="Dougan E. K."/>
            <person name="Thang M."/>
            <person name="Chan C."/>
        </authorList>
    </citation>
    <scope>NUCLEOTIDE SEQUENCE [LARGE SCALE GENOMIC DNA]</scope>
</reference>
<evidence type="ECO:0000313" key="2">
    <source>
        <dbReference type="EMBL" id="CAK9079142.1"/>
    </source>
</evidence>
<sequence length="1202" mass="133218">MITWKKPKWLKQHLDSATHRKNAGKHSGSFGEAPEDPTDPTVSVDGTNEAKCFGFCLQTSPVEAKLHKLQKEIELWISFSQNLVFPGTDEESSHKYSLDVKKGTITITHRCCNGSNAEAVAPPEEGVPAMCKHCLSLGNDRTLIRNVGRFYHKYMAARYLAAKMFNSDLVACVQDELLGSALAGMGFSGKFQETFKTSLPSLQRFVRSQFLSVPRHKWSQTLTDFVESCVTPCIKTTAQACDPRLAGQASELAAHLYRGTLNTVEDVNLKLAAHVASGTLKEHPLINGILCAAVEQAQRAKHGVHSMRNHKLSEIELSLMAQAGVLISTAAGNHHLLKEFGLAFKATKMSIHNLVAQSLPESFCAIKSPSMLQQNSTLIDSAIHPVMLASGDSAKITKKSKDGDDEMIEKMEKDDDVTRRYTLAFDKTYLLKGLDVIKLREGVGYVGPALDIQWLSKMKAGLDPFNPDRDDQAARDGKTGFLPLQLCRKASKIREGQQIQEDQNIEMAADAAESQRNEKNEKSRETENGTDGDDGVDASTLSYAQEMTEFLLWDCASQLRHTPRFSLCCIPTVYACSAMDMLLYVGHVLETGGSLVRTLVMDNAGNHRLVKDFLLGLNHGLTSDVVKSLPFWRHMRWESLPETRLPRFPFKKAVMNGEVLFILNGPAHVAKNVVGGVRSAARTICFGKYSVDPCGCLDLFMPPNAYIGYDPCSDRESASFFNPYHLNVEMVDKVADIRVPWCLHGMLLMNLTTALITSGEHGHKIHKRVFHRGLTTSQRLENALAGFVILDLGSMLAAETAKETGQSKDRCWLHHATHNNLQQLSGCLAIACSAYPDSLPFKPWYSTELVLEEWFGSLRHQFKSSQMTVRDYLHASARQMKSHLQRCSDLQEGRILKSSSKMADPLPESTMFKAVSEKEFQECADRALEGALSLMSCCCKYSPEELLKHYASFSAARKFQNVTMENNIDDSEDPEVDFEDDQDAPPGFVHKSSDVERSSKDVESEPMSSSDKQCLLLLQQLQARESFDASGLEVPSSSTSANREEMQRLGAGSMPPPVSLDEVCWKEMIDADTSTFASKPGSNGTDRAALPEKQASPSTSTSWKASNVKTLTSVFQSMCSASPLRHLDPVIGLLWLLLTNLRCPADSRFLKNPQGCRIVTKKLNWQQLHERECMLIRQQTGVSGKRTGFFLIEMSLGSLGTR</sequence>
<feature type="compositionally biased region" description="Basic and acidic residues" evidence="1">
    <location>
        <begin position="513"/>
        <end position="527"/>
    </location>
</feature>
<feature type="region of interest" description="Disordered" evidence="1">
    <location>
        <begin position="18"/>
        <end position="43"/>
    </location>
</feature>
<feature type="compositionally biased region" description="Polar residues" evidence="1">
    <location>
        <begin position="1075"/>
        <end position="1085"/>
    </location>
</feature>
<feature type="region of interest" description="Disordered" evidence="1">
    <location>
        <begin position="967"/>
        <end position="1010"/>
    </location>
</feature>
<organism evidence="2 4">
    <name type="scientific">Durusdinium trenchii</name>
    <dbReference type="NCBI Taxonomy" id="1381693"/>
    <lineage>
        <taxon>Eukaryota</taxon>
        <taxon>Sar</taxon>
        <taxon>Alveolata</taxon>
        <taxon>Dinophyceae</taxon>
        <taxon>Suessiales</taxon>
        <taxon>Symbiodiniaceae</taxon>
        <taxon>Durusdinium</taxon>
    </lineage>
</organism>
<proteinExistence type="predicted"/>
<feature type="region of interest" description="Disordered" evidence="1">
    <location>
        <begin position="509"/>
        <end position="538"/>
    </location>
</feature>
<comment type="caution">
    <text evidence="2">The sequence shown here is derived from an EMBL/GenBank/DDBJ whole genome shotgun (WGS) entry which is preliminary data.</text>
</comment>